<dbReference type="GO" id="GO:0016020">
    <property type="term" value="C:membrane"/>
    <property type="evidence" value="ECO:0007669"/>
    <property type="project" value="UniProtKB-SubCell"/>
</dbReference>
<evidence type="ECO:0000256" key="11">
    <source>
        <dbReference type="RuleBase" id="RU362031"/>
    </source>
</evidence>
<keyword evidence="6 11" id="KW-0378">Hydrolase</keyword>
<keyword evidence="8 11" id="KW-1133">Transmembrane helix</keyword>
<dbReference type="PANTHER" id="PTHR42837:SF2">
    <property type="entry name" value="MEMBRANE METALLOPROTEASE ARASP2, CHLOROPLASTIC-RELATED"/>
    <property type="match status" value="1"/>
</dbReference>
<accession>A0A2H0R1A9</accession>
<dbReference type="NCBIfam" id="TIGR00054">
    <property type="entry name" value="RIP metalloprotease RseP"/>
    <property type="match status" value="1"/>
</dbReference>
<name>A0A2H0R1A9_9BACT</name>
<dbReference type="GO" id="GO:0046872">
    <property type="term" value="F:metal ion binding"/>
    <property type="evidence" value="ECO:0007669"/>
    <property type="project" value="UniProtKB-KW"/>
</dbReference>
<feature type="transmembrane region" description="Helical" evidence="11">
    <location>
        <begin position="340"/>
        <end position="361"/>
    </location>
</feature>
<evidence type="ECO:0000256" key="10">
    <source>
        <dbReference type="ARBA" id="ARBA00023136"/>
    </source>
</evidence>
<sequence>MTFIIFLIVLGILVFVHELGHFLVAKGAGVKVEEFGFGYPPRALKLGSKWGTLFTLNWIPFGGFVKIFGENYEENLVYKKEQKHTVPSSFTEVSKKWQAAILVAGVTFNIIFAWLILSLGFMIGLPTPIDNDYGVAVENPTLTVIEVISDSPAKEAGLRSGDKIKSLSFGGDQILSDLNLENTSYFINKSQGEILVKIDRGGEIIDFKITPNTKIGGDRKLIGISMDMIGTLSLPIHQAIYEGGKTTFDITYATIYGIGDLIGKAIKGDPDISQIAGPVGIISLVGDATKLGFVYLLTFMALISINLAIINLLPFPALDGGRIIFVIIESITKRPINPKIAGSLNTVGFALLILLMLIVTYRDILKLF</sequence>
<dbReference type="Proteomes" id="UP000230828">
    <property type="component" value="Unassembled WGS sequence"/>
</dbReference>
<keyword evidence="4 13" id="KW-0645">Protease</keyword>
<dbReference type="InterPro" id="IPR004387">
    <property type="entry name" value="Pept_M50_Zn"/>
</dbReference>
<evidence type="ECO:0000256" key="6">
    <source>
        <dbReference type="ARBA" id="ARBA00022801"/>
    </source>
</evidence>
<organism evidence="13 14">
    <name type="scientific">Candidatus Zambryskibacteria bacterium CG10_big_fil_rev_8_21_14_0_10_34_34</name>
    <dbReference type="NCBI Taxonomy" id="1975114"/>
    <lineage>
        <taxon>Bacteria</taxon>
        <taxon>Candidatus Zambryskiibacteriota</taxon>
    </lineage>
</organism>
<dbReference type="SUPFAM" id="SSF50156">
    <property type="entry name" value="PDZ domain-like"/>
    <property type="match status" value="1"/>
</dbReference>
<dbReference type="EC" id="3.4.24.-" evidence="11"/>
<evidence type="ECO:0000256" key="9">
    <source>
        <dbReference type="ARBA" id="ARBA00023049"/>
    </source>
</evidence>
<dbReference type="PROSITE" id="PS50106">
    <property type="entry name" value="PDZ"/>
    <property type="match status" value="1"/>
</dbReference>
<dbReference type="InterPro" id="IPR008915">
    <property type="entry name" value="Peptidase_M50"/>
</dbReference>
<comment type="similarity">
    <text evidence="3 11">Belongs to the peptidase M50B family.</text>
</comment>
<evidence type="ECO:0000256" key="2">
    <source>
        <dbReference type="ARBA" id="ARBA00004141"/>
    </source>
</evidence>
<evidence type="ECO:0000256" key="8">
    <source>
        <dbReference type="ARBA" id="ARBA00022989"/>
    </source>
</evidence>
<keyword evidence="11" id="KW-0479">Metal-binding</keyword>
<dbReference type="GO" id="GO:0006508">
    <property type="term" value="P:proteolysis"/>
    <property type="evidence" value="ECO:0007669"/>
    <property type="project" value="UniProtKB-KW"/>
</dbReference>
<evidence type="ECO:0000256" key="4">
    <source>
        <dbReference type="ARBA" id="ARBA00022670"/>
    </source>
</evidence>
<feature type="transmembrane region" description="Helical" evidence="11">
    <location>
        <begin position="97"/>
        <end position="117"/>
    </location>
</feature>
<evidence type="ECO:0000256" key="3">
    <source>
        <dbReference type="ARBA" id="ARBA00007931"/>
    </source>
</evidence>
<reference evidence="13 14" key="1">
    <citation type="submission" date="2017-09" db="EMBL/GenBank/DDBJ databases">
        <title>Depth-based differentiation of microbial function through sediment-hosted aquifers and enrichment of novel symbionts in the deep terrestrial subsurface.</title>
        <authorList>
            <person name="Probst A.J."/>
            <person name="Ladd B."/>
            <person name="Jarett J.K."/>
            <person name="Geller-Mcgrath D.E."/>
            <person name="Sieber C.M."/>
            <person name="Emerson J.B."/>
            <person name="Anantharaman K."/>
            <person name="Thomas B.C."/>
            <person name="Malmstrom R."/>
            <person name="Stieglmeier M."/>
            <person name="Klingl A."/>
            <person name="Woyke T."/>
            <person name="Ryan C.M."/>
            <person name="Banfield J.F."/>
        </authorList>
    </citation>
    <scope>NUCLEOTIDE SEQUENCE [LARGE SCALE GENOMIC DNA]</scope>
    <source>
        <strain evidence="13">CG10_big_fil_rev_8_21_14_0_10_34_34</strain>
    </source>
</reference>
<keyword evidence="7 11" id="KW-0862">Zinc</keyword>
<feature type="transmembrane region" description="Helical" evidence="11">
    <location>
        <begin position="293"/>
        <end position="313"/>
    </location>
</feature>
<evidence type="ECO:0000259" key="12">
    <source>
        <dbReference type="PROSITE" id="PS50106"/>
    </source>
</evidence>
<dbReference type="Gene3D" id="2.30.42.10">
    <property type="match status" value="1"/>
</dbReference>
<protein>
    <recommendedName>
        <fullName evidence="11">Zinc metalloprotease</fullName>
        <ecNumber evidence="11">3.4.24.-</ecNumber>
    </recommendedName>
</protein>
<evidence type="ECO:0000313" key="14">
    <source>
        <dbReference type="Proteomes" id="UP000230828"/>
    </source>
</evidence>
<evidence type="ECO:0000256" key="7">
    <source>
        <dbReference type="ARBA" id="ARBA00022833"/>
    </source>
</evidence>
<dbReference type="Pfam" id="PF02163">
    <property type="entry name" value="Peptidase_M50"/>
    <property type="match status" value="1"/>
</dbReference>
<evidence type="ECO:0000256" key="1">
    <source>
        <dbReference type="ARBA" id="ARBA00001947"/>
    </source>
</evidence>
<evidence type="ECO:0000256" key="5">
    <source>
        <dbReference type="ARBA" id="ARBA00022692"/>
    </source>
</evidence>
<dbReference type="GO" id="GO:0004222">
    <property type="term" value="F:metalloendopeptidase activity"/>
    <property type="evidence" value="ECO:0007669"/>
    <property type="project" value="InterPro"/>
</dbReference>
<comment type="caution">
    <text evidence="13">The sequence shown here is derived from an EMBL/GenBank/DDBJ whole genome shotgun (WGS) entry which is preliminary data.</text>
</comment>
<dbReference type="InterPro" id="IPR001478">
    <property type="entry name" value="PDZ"/>
</dbReference>
<feature type="domain" description="PDZ" evidence="12">
    <location>
        <begin position="122"/>
        <end position="202"/>
    </location>
</feature>
<evidence type="ECO:0000313" key="13">
    <source>
        <dbReference type="EMBL" id="PIR40311.1"/>
    </source>
</evidence>
<dbReference type="CDD" id="cd06163">
    <property type="entry name" value="S2P-M50_PDZ_RseP-like"/>
    <property type="match status" value="1"/>
</dbReference>
<comment type="cofactor">
    <cofactor evidence="1 11">
        <name>Zn(2+)</name>
        <dbReference type="ChEBI" id="CHEBI:29105"/>
    </cofactor>
</comment>
<keyword evidence="10 11" id="KW-0472">Membrane</keyword>
<dbReference type="PANTHER" id="PTHR42837">
    <property type="entry name" value="REGULATOR OF SIGMA-E PROTEASE RSEP"/>
    <property type="match status" value="1"/>
</dbReference>
<dbReference type="InterPro" id="IPR036034">
    <property type="entry name" value="PDZ_sf"/>
</dbReference>
<proteinExistence type="inferred from homology"/>
<keyword evidence="5 11" id="KW-0812">Transmembrane</keyword>
<gene>
    <name evidence="13" type="primary">rseP</name>
    <name evidence="13" type="ORF">COV33_00415</name>
</gene>
<keyword evidence="9 11" id="KW-0482">Metalloprotease</keyword>
<comment type="subcellular location">
    <subcellularLocation>
        <location evidence="2">Membrane</location>
        <topology evidence="2">Multi-pass membrane protein</topology>
    </subcellularLocation>
</comment>
<dbReference type="EMBL" id="PCXM01000010">
    <property type="protein sequence ID" value="PIR40311.1"/>
    <property type="molecule type" value="Genomic_DNA"/>
</dbReference>
<dbReference type="AlphaFoldDB" id="A0A2H0R1A9"/>